<feature type="domain" description="C2H2-type" evidence="8">
    <location>
        <begin position="39"/>
        <end position="68"/>
    </location>
</feature>
<evidence type="ECO:0000313" key="10">
    <source>
        <dbReference type="Proteomes" id="UP000002748"/>
    </source>
</evidence>
<gene>
    <name evidence="9" type="ORF">A1Q1_03594</name>
</gene>
<dbReference type="PANTHER" id="PTHR24406">
    <property type="entry name" value="TRANSCRIPTIONAL REPRESSOR CTCFL-RELATED"/>
    <property type="match status" value="1"/>
</dbReference>
<feature type="domain" description="C2H2-type" evidence="8">
    <location>
        <begin position="140"/>
        <end position="169"/>
    </location>
</feature>
<dbReference type="InterPro" id="IPR036236">
    <property type="entry name" value="Znf_C2H2_sf"/>
</dbReference>
<evidence type="ECO:0000256" key="4">
    <source>
        <dbReference type="ARBA" id="ARBA00022771"/>
    </source>
</evidence>
<dbReference type="PROSITE" id="PS00028">
    <property type="entry name" value="ZINC_FINGER_C2H2_1"/>
    <property type="match status" value="1"/>
</dbReference>
<keyword evidence="2" id="KW-0479">Metal-binding</keyword>
<dbReference type="InterPro" id="IPR013087">
    <property type="entry name" value="Znf_C2H2_type"/>
</dbReference>
<evidence type="ECO:0000256" key="5">
    <source>
        <dbReference type="ARBA" id="ARBA00022833"/>
    </source>
</evidence>
<evidence type="ECO:0000256" key="2">
    <source>
        <dbReference type="ARBA" id="ARBA00022723"/>
    </source>
</evidence>
<dbReference type="GeneID" id="25987107"/>
<dbReference type="GO" id="GO:0005634">
    <property type="term" value="C:nucleus"/>
    <property type="evidence" value="ECO:0007669"/>
    <property type="project" value="UniProtKB-SubCell"/>
</dbReference>
<evidence type="ECO:0000256" key="6">
    <source>
        <dbReference type="ARBA" id="ARBA00023242"/>
    </source>
</evidence>
<dbReference type="GO" id="GO:0008270">
    <property type="term" value="F:zinc ion binding"/>
    <property type="evidence" value="ECO:0007669"/>
    <property type="project" value="UniProtKB-KW"/>
</dbReference>
<keyword evidence="6" id="KW-0539">Nucleus</keyword>
<dbReference type="HOGENOM" id="CLU_1185763_0_0_1"/>
<accession>J4UA13</accession>
<evidence type="ECO:0000313" key="9">
    <source>
        <dbReference type="EMBL" id="EJT47535.1"/>
    </source>
</evidence>
<organism evidence="9 10">
    <name type="scientific">Trichosporon asahii var. asahii (strain ATCC 90039 / CBS 2479 / JCM 2466 / KCTC 7840 / NBRC 103889/ NCYC 2677 / UAMH 7654)</name>
    <name type="common">Yeast</name>
    <dbReference type="NCBI Taxonomy" id="1186058"/>
    <lineage>
        <taxon>Eukaryota</taxon>
        <taxon>Fungi</taxon>
        <taxon>Dikarya</taxon>
        <taxon>Basidiomycota</taxon>
        <taxon>Agaricomycotina</taxon>
        <taxon>Tremellomycetes</taxon>
        <taxon>Trichosporonales</taxon>
        <taxon>Trichosporonaceae</taxon>
        <taxon>Trichosporon</taxon>
    </lineage>
</organism>
<keyword evidence="3" id="KW-0677">Repeat</keyword>
<evidence type="ECO:0000256" key="1">
    <source>
        <dbReference type="ARBA" id="ARBA00004123"/>
    </source>
</evidence>
<dbReference type="EMBL" id="ALBS01000238">
    <property type="protein sequence ID" value="EJT47535.1"/>
    <property type="molecule type" value="Genomic_DNA"/>
</dbReference>
<proteinExistence type="predicted"/>
<dbReference type="Pfam" id="PF12171">
    <property type="entry name" value="zf-C2H2_jaz"/>
    <property type="match status" value="1"/>
</dbReference>
<dbReference type="InterPro" id="IPR022755">
    <property type="entry name" value="Znf_C2H2_jaz"/>
</dbReference>
<dbReference type="InterPro" id="IPR050888">
    <property type="entry name" value="ZnF_C2H2-type_TF"/>
</dbReference>
<evidence type="ECO:0000256" key="7">
    <source>
        <dbReference type="PROSITE-ProRule" id="PRU00042"/>
    </source>
</evidence>
<dbReference type="Proteomes" id="UP000002748">
    <property type="component" value="Unassembled WGS sequence"/>
</dbReference>
<dbReference type="SMART" id="SM00355">
    <property type="entry name" value="ZnF_C2H2"/>
    <property type="match status" value="3"/>
</dbReference>
<protein>
    <recommendedName>
        <fullName evidence="8">C2H2-type domain-containing protein</fullName>
    </recommendedName>
</protein>
<evidence type="ECO:0000256" key="3">
    <source>
        <dbReference type="ARBA" id="ARBA00022737"/>
    </source>
</evidence>
<dbReference type="SUPFAM" id="SSF57667">
    <property type="entry name" value="beta-beta-alpha zinc fingers"/>
    <property type="match status" value="1"/>
</dbReference>
<dbReference type="Pfam" id="PF12874">
    <property type="entry name" value="zf-met"/>
    <property type="match status" value="1"/>
</dbReference>
<sequence>MSYYYNTYDSDSDDDDYYYSANTVVHTTGYAEVVQPAPAYCATCDRTFLNEHNLQQHLRSHIHRGNDTLCPFCNRGFSTATGLIHHLERGSCPRAPGIDREQIFRIMKQRDPNGYVTNLLLKYETSSFTTSNQSWNGRAWQCYFCNREFRTQSSLNQHLNSPVQSVPLPQPPYVQQAVHHARCGREPPRERALRLHDLQPGAEHHGQPDRQRPPLDLLKPLAKPRYRVWDPLRL</sequence>
<dbReference type="VEuPathDB" id="FungiDB:A1Q1_03594"/>
<dbReference type="PROSITE" id="PS50157">
    <property type="entry name" value="ZINC_FINGER_C2H2_2"/>
    <property type="match status" value="2"/>
</dbReference>
<keyword evidence="4 7" id="KW-0863">Zinc-finger</keyword>
<dbReference type="Gene3D" id="3.30.160.60">
    <property type="entry name" value="Classic Zinc Finger"/>
    <property type="match status" value="1"/>
</dbReference>
<keyword evidence="5" id="KW-0862">Zinc</keyword>
<dbReference type="RefSeq" id="XP_014178867.1">
    <property type="nucleotide sequence ID" value="XM_014323392.1"/>
</dbReference>
<dbReference type="KEGG" id="tasa:A1Q1_03594"/>
<name>J4UA13_TRIAS</name>
<reference evidence="9 10" key="1">
    <citation type="journal article" date="2012" name="Eukaryot. Cell">
        <title>Draft genome sequence of CBS 2479, the standard type strain of Trichosporon asahii.</title>
        <authorList>
            <person name="Yang R.Y."/>
            <person name="Li H.T."/>
            <person name="Zhu H."/>
            <person name="Zhou G.P."/>
            <person name="Wang M."/>
            <person name="Wang L."/>
        </authorList>
    </citation>
    <scope>NUCLEOTIDE SEQUENCE [LARGE SCALE GENOMIC DNA]</scope>
    <source>
        <strain evidence="10">ATCC 90039 / CBS 2479 / JCM 2466 / KCTC 7840 / NCYC 2677 / UAMH 7654</strain>
    </source>
</reference>
<evidence type="ECO:0000259" key="8">
    <source>
        <dbReference type="PROSITE" id="PS50157"/>
    </source>
</evidence>
<comment type="caution">
    <text evidence="9">The sequence shown here is derived from an EMBL/GenBank/DDBJ whole genome shotgun (WGS) entry which is preliminary data.</text>
</comment>
<comment type="subcellular location">
    <subcellularLocation>
        <location evidence="1">Nucleus</location>
    </subcellularLocation>
</comment>
<dbReference type="OrthoDB" id="6077919at2759"/>
<dbReference type="AlphaFoldDB" id="J4UA13"/>